<gene>
    <name evidence="2" type="ORF">FHX40_4427</name>
</gene>
<dbReference type="PANTHER" id="PTHR19959:SF119">
    <property type="entry name" value="FUNGAL LIPASE-LIKE DOMAIN-CONTAINING PROTEIN"/>
    <property type="match status" value="1"/>
</dbReference>
<dbReference type="InterPro" id="IPR024983">
    <property type="entry name" value="CHAT_dom"/>
</dbReference>
<accession>A0A543J497</accession>
<evidence type="ECO:0000313" key="3">
    <source>
        <dbReference type="Proteomes" id="UP000319213"/>
    </source>
</evidence>
<dbReference type="Proteomes" id="UP000319213">
    <property type="component" value="Unassembled WGS sequence"/>
</dbReference>
<reference evidence="2 3" key="1">
    <citation type="submission" date="2019-06" db="EMBL/GenBank/DDBJ databases">
        <title>Sequencing the genomes of 1000 actinobacteria strains.</title>
        <authorList>
            <person name="Klenk H.-P."/>
        </authorList>
    </citation>
    <scope>NUCLEOTIDE SEQUENCE [LARGE SCALE GENOMIC DNA]</scope>
    <source>
        <strain evidence="2 3">DSM 43186</strain>
    </source>
</reference>
<dbReference type="AlphaFoldDB" id="A0A543J497"/>
<dbReference type="OrthoDB" id="3206999at2"/>
<dbReference type="EMBL" id="VFPQ01000001">
    <property type="protein sequence ID" value="TQM77656.1"/>
    <property type="molecule type" value="Genomic_DNA"/>
</dbReference>
<protein>
    <submittedName>
        <fullName evidence="2">CHAT domain-containing protein</fullName>
    </submittedName>
</protein>
<evidence type="ECO:0000259" key="1">
    <source>
        <dbReference type="Pfam" id="PF12770"/>
    </source>
</evidence>
<dbReference type="Gene3D" id="1.25.40.10">
    <property type="entry name" value="Tetratricopeptide repeat domain"/>
    <property type="match status" value="4"/>
</dbReference>
<name>A0A543J497_9ACTN</name>
<dbReference type="RefSeq" id="WP_142261353.1">
    <property type="nucleotide sequence ID" value="NZ_BMPV01000002.1"/>
</dbReference>
<proteinExistence type="predicted"/>
<dbReference type="Pfam" id="PF12770">
    <property type="entry name" value="CHAT"/>
    <property type="match status" value="1"/>
</dbReference>
<dbReference type="InterPro" id="IPR011990">
    <property type="entry name" value="TPR-like_helical_dom_sf"/>
</dbReference>
<evidence type="ECO:0000313" key="2">
    <source>
        <dbReference type="EMBL" id="TQM77656.1"/>
    </source>
</evidence>
<dbReference type="PANTHER" id="PTHR19959">
    <property type="entry name" value="KINESIN LIGHT CHAIN"/>
    <property type="match status" value="1"/>
</dbReference>
<comment type="caution">
    <text evidence="2">The sequence shown here is derived from an EMBL/GenBank/DDBJ whole genome shotgun (WGS) entry which is preliminary data.</text>
</comment>
<keyword evidence="3" id="KW-1185">Reference proteome</keyword>
<organism evidence="2 3">
    <name type="scientific">Thermopolyspora flexuosa</name>
    <dbReference type="NCBI Taxonomy" id="103836"/>
    <lineage>
        <taxon>Bacteria</taxon>
        <taxon>Bacillati</taxon>
        <taxon>Actinomycetota</taxon>
        <taxon>Actinomycetes</taxon>
        <taxon>Streptosporangiales</taxon>
        <taxon>Streptosporangiaceae</taxon>
        <taxon>Thermopolyspora</taxon>
    </lineage>
</organism>
<feature type="domain" description="CHAT" evidence="1">
    <location>
        <begin position="945"/>
        <end position="1227"/>
    </location>
</feature>
<sequence length="1228" mass="132309">MAHVPSARERSLAVLTRALEEIEGGRPPAEVLTAEVLGHAERLTTALGDAPEDAPANLVAGWIHWHHAVGGGGEESLGRAVTAFAPCLVYGVGPLPEPLLPDIADHAAVLAYDLLAQVLGSPGPETLRPVTEAWRRIVAATPPDEPERPVRLCNLGIALRNLAEWSPREPDLITRAVAALDEAVRTAGDPVPRATYRSNLADALLFRFERDGDVDDLNRAVDAAREAVRDLPDDDHAWATVHGVLAAALQLRHDRTWNAEDLDEAIEVLERIVRRAPAAMHLANLGTALRTRYQRFGRPTDLARMIEVGEQAVAATPAGHHKLGARLSTLALALRTRFEVNGDRVDLDRAVELGEQAVDATPAGHPDRPGMLSNLGLSLRMRFELAGERDDLDRALRLGAQAVAAAEEGHADRAMYLANLAAAWQRRFEATRNPEDLDRALAACDEAAHAAPDDHPDHGVIQANRCVMLMRRYELYGELADLDQAIGFGERAVRATPPGHLNQASVYATVGAAVYHRFERTADERDIDRAVFLLREAEEHTGPDHPDMPTIRANLASALWLRYTVRGEAADLEEALRAAERAVKATPADHPERARRLAALALALRARFERTGDRESIDRAVALGEQALAAVPTEHPTRANLATGLGGSLMARFARFGTAGDLERAREVCTAAAAVPGAPVRHLLQARRGEGQAALALGDGPGALAAFEAAVGMLPQLVPGYLRRGDREHGLGTVAGLGAEAAAAAVAAGRPERAVELLERTRGVLAAEVMAADEGVAELAAKAPDLVAEFRRIRAERDRLDHEAASPSDLPSSPRLRRASALMYERTRRLGAERRRLAAEWDNLIARIRRRPGLAGFLHPPSFAEIGAAAADGPVVAVCATPLGGLALLLTADDDRPAVRALPLPEATERKCRDRADRLSAAFTILGDRKASDEEKNAARDEANEVLGWLWDAITGPILDTLAAGGWQGGRLWWCPVGLTARLPLHAAGRAGAPGALDRVVSSYTPTIQALARSRARRTADTDEAPAATALVVAMSRTPNHPALDAASYEAERVRELVRNVTVLRDTEATGQAVLRELARHRIAHFACHSVSDRADPAKGRLLLHDHTTSPLTVAEIMRTRLPRNAELAYLSACRTADAGPRLADEAIHLTGAFQLAGYRHVIGTLWPVYDLISAIVAENVYRRLTRDGTTPPDTNTTASALRAAIRDLRETHPSRPDLWAGYVHVGP</sequence>